<accession>A0A8C4WJ06</accession>
<dbReference type="InterPro" id="IPR013106">
    <property type="entry name" value="Ig_V-set"/>
</dbReference>
<reference evidence="3" key="2">
    <citation type="submission" date="2025-08" db="UniProtKB">
        <authorList>
            <consortium name="Ensembl"/>
        </authorList>
    </citation>
    <scope>IDENTIFICATION</scope>
</reference>
<reference evidence="3" key="1">
    <citation type="submission" date="2019-06" db="EMBL/GenBank/DDBJ databases">
        <title>G10K-VGP Goodes thornscrub tortoise genome, primary haplotype.</title>
        <authorList>
            <person name="Murphy B."/>
            <person name="Edwards T."/>
            <person name="Rhie A."/>
            <person name="Koren S."/>
            <person name="Phillippy A."/>
            <person name="Fedrigo O."/>
            <person name="Haase B."/>
            <person name="Mountcastle J."/>
            <person name="Lewin H."/>
            <person name="Damas J."/>
            <person name="Howe K."/>
            <person name="Formenti G."/>
            <person name="Myers G."/>
            <person name="Durbin R."/>
            <person name="Jarvis E.D."/>
        </authorList>
    </citation>
    <scope>NUCLEOTIDE SEQUENCE [LARGE SCALE GENOMIC DNA]</scope>
</reference>
<dbReference type="Gene3D" id="2.60.40.10">
    <property type="entry name" value="Immunoglobulins"/>
    <property type="match status" value="1"/>
</dbReference>
<dbReference type="PROSITE" id="PS50835">
    <property type="entry name" value="IG_LIKE"/>
    <property type="match status" value="1"/>
</dbReference>
<evidence type="ECO:0000256" key="1">
    <source>
        <dbReference type="SAM" id="SignalP"/>
    </source>
</evidence>
<dbReference type="SMART" id="SM00406">
    <property type="entry name" value="IGv"/>
    <property type="match status" value="1"/>
</dbReference>
<reference evidence="3" key="3">
    <citation type="submission" date="2025-09" db="UniProtKB">
        <authorList>
            <consortium name="Ensembl"/>
        </authorList>
    </citation>
    <scope>IDENTIFICATION</scope>
</reference>
<evidence type="ECO:0000313" key="4">
    <source>
        <dbReference type="Proteomes" id="UP000694390"/>
    </source>
</evidence>
<evidence type="ECO:0000313" key="3">
    <source>
        <dbReference type="Ensembl" id="ENSGEVP00005018117.1"/>
    </source>
</evidence>
<feature type="domain" description="Ig-like" evidence="2">
    <location>
        <begin position="5"/>
        <end position="127"/>
    </location>
</feature>
<dbReference type="InterPro" id="IPR007110">
    <property type="entry name" value="Ig-like_dom"/>
</dbReference>
<dbReference type="SUPFAM" id="SSF48726">
    <property type="entry name" value="Immunoglobulin"/>
    <property type="match status" value="1"/>
</dbReference>
<dbReference type="InterPro" id="IPR036179">
    <property type="entry name" value="Ig-like_dom_sf"/>
</dbReference>
<dbReference type="SMART" id="SM00409">
    <property type="entry name" value="IG"/>
    <property type="match status" value="1"/>
</dbReference>
<feature type="signal peptide" evidence="1">
    <location>
        <begin position="1"/>
        <end position="16"/>
    </location>
</feature>
<dbReference type="Proteomes" id="UP000694390">
    <property type="component" value="Chromosome 13"/>
</dbReference>
<sequence length="134" mass="14284">MAWAPLLLTLLTYCSGASSQLALTQPSAESVTPGQTAKLSCAMSSGYSIGSYNVRWYQQKPGQAPRFVLYGTSSRGDGIPDRFTGSKDSSSNTGYLTISGALAEDEADYYCAVWHSSAAHSDTDRWGSEKKPPG</sequence>
<dbReference type="Pfam" id="PF07686">
    <property type="entry name" value="V-set"/>
    <property type="match status" value="1"/>
</dbReference>
<dbReference type="PANTHER" id="PTHR23267">
    <property type="entry name" value="IMMUNOGLOBULIN LIGHT CHAIN"/>
    <property type="match status" value="1"/>
</dbReference>
<dbReference type="OrthoDB" id="8908372at2759"/>
<dbReference type="InterPro" id="IPR050150">
    <property type="entry name" value="IgV_Light_Chain"/>
</dbReference>
<dbReference type="GeneTree" id="ENSGT00940000154179"/>
<dbReference type="Ensembl" id="ENSGEVT00005019033.1">
    <property type="protein sequence ID" value="ENSGEVP00005018117.1"/>
    <property type="gene ID" value="ENSGEVG00005012856.1"/>
</dbReference>
<keyword evidence="4" id="KW-1185">Reference proteome</keyword>
<dbReference type="InterPro" id="IPR013783">
    <property type="entry name" value="Ig-like_fold"/>
</dbReference>
<protein>
    <recommendedName>
        <fullName evidence="2">Ig-like domain-containing protein</fullName>
    </recommendedName>
</protein>
<organism evidence="3 4">
    <name type="scientific">Gopherus evgoodei</name>
    <name type="common">Goodes thornscrub tortoise</name>
    <dbReference type="NCBI Taxonomy" id="1825980"/>
    <lineage>
        <taxon>Eukaryota</taxon>
        <taxon>Metazoa</taxon>
        <taxon>Chordata</taxon>
        <taxon>Craniata</taxon>
        <taxon>Vertebrata</taxon>
        <taxon>Euteleostomi</taxon>
        <taxon>Archelosauria</taxon>
        <taxon>Testudinata</taxon>
        <taxon>Testudines</taxon>
        <taxon>Cryptodira</taxon>
        <taxon>Durocryptodira</taxon>
        <taxon>Testudinoidea</taxon>
        <taxon>Testudinidae</taxon>
        <taxon>Gopherus</taxon>
    </lineage>
</organism>
<evidence type="ECO:0000259" key="2">
    <source>
        <dbReference type="PROSITE" id="PS50835"/>
    </source>
</evidence>
<dbReference type="AlphaFoldDB" id="A0A8C4WJ06"/>
<name>A0A8C4WJ06_9SAUR</name>
<dbReference type="InterPro" id="IPR003599">
    <property type="entry name" value="Ig_sub"/>
</dbReference>
<keyword evidence="1" id="KW-0732">Signal</keyword>
<feature type="chain" id="PRO_5034421198" description="Ig-like domain-containing protein" evidence="1">
    <location>
        <begin position="17"/>
        <end position="134"/>
    </location>
</feature>
<proteinExistence type="predicted"/>